<dbReference type="STRING" id="946333.A4W93_14170"/>
<dbReference type="SUPFAM" id="SSF53850">
    <property type="entry name" value="Periplasmic binding protein-like II"/>
    <property type="match status" value="1"/>
</dbReference>
<dbReference type="EMBL" id="CP015118">
    <property type="protein sequence ID" value="ARN20952.1"/>
    <property type="molecule type" value="Genomic_DNA"/>
</dbReference>
<evidence type="ECO:0000256" key="3">
    <source>
        <dbReference type="ARBA" id="ARBA00022729"/>
    </source>
</evidence>
<reference evidence="5 6" key="1">
    <citation type="submission" date="2016-04" db="EMBL/GenBank/DDBJ databases">
        <title>Complete genome sequence of natural rubber-degrading, novel Gram-negative bacterium, Rhizobacter gummiphilus strain NS21.</title>
        <authorList>
            <person name="Tabata M."/>
            <person name="Kasai D."/>
            <person name="Fukuda M."/>
        </authorList>
    </citation>
    <scope>NUCLEOTIDE SEQUENCE [LARGE SCALE GENOMIC DNA]</scope>
    <source>
        <strain evidence="5 6">NS21</strain>
    </source>
</reference>
<name>A0A1W6L9L9_9BURK</name>
<evidence type="ECO:0000256" key="4">
    <source>
        <dbReference type="RuleBase" id="RU003744"/>
    </source>
</evidence>
<comment type="subcellular location">
    <subcellularLocation>
        <location evidence="1">Cell envelope</location>
    </subcellularLocation>
</comment>
<dbReference type="InterPro" id="IPR001638">
    <property type="entry name" value="Solute-binding_3/MltF_N"/>
</dbReference>
<evidence type="ECO:0000256" key="1">
    <source>
        <dbReference type="ARBA" id="ARBA00004196"/>
    </source>
</evidence>
<proteinExistence type="inferred from homology"/>
<dbReference type="InterPro" id="IPR018313">
    <property type="entry name" value="SBP_3_CS"/>
</dbReference>
<dbReference type="PANTHER" id="PTHR35936:SF17">
    <property type="entry name" value="ARGININE-BINDING EXTRACELLULAR PROTEIN ARTP"/>
    <property type="match status" value="1"/>
</dbReference>
<evidence type="ECO:0000313" key="6">
    <source>
        <dbReference type="Proteomes" id="UP000193427"/>
    </source>
</evidence>
<dbReference type="GO" id="GO:0030313">
    <property type="term" value="C:cell envelope"/>
    <property type="evidence" value="ECO:0007669"/>
    <property type="project" value="UniProtKB-SubCell"/>
</dbReference>
<dbReference type="RefSeq" id="WP_085751229.1">
    <property type="nucleotide sequence ID" value="NZ_BSPR01000007.1"/>
</dbReference>
<organism evidence="5 6">
    <name type="scientific">Piscinibacter gummiphilus</name>
    <dbReference type="NCBI Taxonomy" id="946333"/>
    <lineage>
        <taxon>Bacteria</taxon>
        <taxon>Pseudomonadati</taxon>
        <taxon>Pseudomonadota</taxon>
        <taxon>Betaproteobacteria</taxon>
        <taxon>Burkholderiales</taxon>
        <taxon>Sphaerotilaceae</taxon>
        <taxon>Piscinibacter</taxon>
    </lineage>
</organism>
<dbReference type="Pfam" id="PF00497">
    <property type="entry name" value="SBP_bac_3"/>
    <property type="match status" value="1"/>
</dbReference>
<evidence type="ECO:0000256" key="2">
    <source>
        <dbReference type="ARBA" id="ARBA00010333"/>
    </source>
</evidence>
<sequence>MKRRIALGAAAALASPWALSATPRPARHEPRTALGRIRHKGTLTVAVIPQRPWFFADNDARWTGLDVDVANRLAADLGVKLAFVHSTWDGIADDVALGDADLAASLWPTARRALTLAFSDPYAATQVTLIAHREKSSGLRRAADFDRAEVILGVTEGLASRVARQRLPNASIKPFASEAATWQALLAGELHAVAAQTPLPEALAAEGHPALSMPLAEPLTRRREGFAVRASDADLLLYLNAWLRHQEDVGWLPERRLAWFGNTPAPAAP</sequence>
<evidence type="ECO:0000313" key="5">
    <source>
        <dbReference type="EMBL" id="ARN20952.1"/>
    </source>
</evidence>
<dbReference type="KEGG" id="rgu:A4W93_14170"/>
<dbReference type="Proteomes" id="UP000193427">
    <property type="component" value="Chromosome"/>
</dbReference>
<dbReference type="AlphaFoldDB" id="A0A1W6L9L9"/>
<gene>
    <name evidence="5" type="ORF">A4W93_14170</name>
</gene>
<dbReference type="Gene3D" id="3.40.190.10">
    <property type="entry name" value="Periplasmic binding protein-like II"/>
    <property type="match status" value="2"/>
</dbReference>
<dbReference type="PANTHER" id="PTHR35936">
    <property type="entry name" value="MEMBRANE-BOUND LYTIC MUREIN TRANSGLYCOSYLASE F"/>
    <property type="match status" value="1"/>
</dbReference>
<comment type="similarity">
    <text evidence="2 4">Belongs to the bacterial solute-binding protein 3 family.</text>
</comment>
<dbReference type="SMART" id="SM00062">
    <property type="entry name" value="PBPb"/>
    <property type="match status" value="1"/>
</dbReference>
<keyword evidence="6" id="KW-1185">Reference proteome</keyword>
<dbReference type="PROSITE" id="PS01039">
    <property type="entry name" value="SBP_BACTERIAL_3"/>
    <property type="match status" value="1"/>
</dbReference>
<keyword evidence="3" id="KW-0732">Signal</keyword>
<accession>A0A1W6L9L9</accession>
<protein>
    <submittedName>
        <fullName evidence="5">Uncharacterized protein</fullName>
    </submittedName>
</protein>
<dbReference type="OrthoDB" id="8994218at2"/>